<evidence type="ECO:0000256" key="1">
    <source>
        <dbReference type="SAM" id="MobiDB-lite"/>
    </source>
</evidence>
<dbReference type="OrthoDB" id="4763830at2759"/>
<protein>
    <submittedName>
        <fullName evidence="2">Uncharacterized protein</fullName>
    </submittedName>
</protein>
<accession>A0A4Z0YQL6</accession>
<sequence>MDPCTSLSNDNVVTSQDDIDNGLLSKCTTYQGNILIRNATGTLNFTGQAQAHNISVADCPRLQVLKFPDTYSTYWFEIREVNNLTSVSFPLRSDPITFSGGGISVGANLPSLSIIGAKSLTTFEVGNSTYFGTLTLLDVGLGPATSRDTEWFSSGSIKAAESIEIDSCFDLSSLEDVGTLTVSRVSNCFLPFSSIKSIKNYVLTNMNDSTALAGFLNGRSAWFVDPPSFRINESIILDSLLLPNDPYSLLGYGGDEIVPQVTTVGTDFNITSNANVNFTFDTLTGVGANLVIYNNTNSRFKFDKISTVGSMLLIDNINTTLLWFPALTIANYIHIRGYIDTSVGPNIFPALQSVTGQVVIEAWNDDFDCSKLVQYQQDHMIHYLSCNGMNNGTNSGTKNETNSSTNNGTGGSSHEFNQALSPGAWAGIGVAISVVVAESELCREVTSIRYERCYVSKGTPPYR</sequence>
<keyword evidence="3" id="KW-1185">Reference proteome</keyword>
<dbReference type="AlphaFoldDB" id="A0A4Z0YQL6"/>
<dbReference type="EMBL" id="SKBN01000203">
    <property type="protein sequence ID" value="TGJ80753.1"/>
    <property type="molecule type" value="Genomic_DNA"/>
</dbReference>
<proteinExistence type="predicted"/>
<reference evidence="2 3" key="1">
    <citation type="submission" date="2019-03" db="EMBL/GenBank/DDBJ databases">
        <title>Draft genome sequence of Xylaria hypoxylon DSM 108379, a ubiquitous saprotrophic-parasitic fungi on hardwood.</title>
        <authorList>
            <person name="Buettner E."/>
            <person name="Leonhardt S."/>
            <person name="Gebauer A.M."/>
            <person name="Liers C."/>
            <person name="Hofrichter M."/>
            <person name="Kellner H."/>
        </authorList>
    </citation>
    <scope>NUCLEOTIDE SEQUENCE [LARGE SCALE GENOMIC DNA]</scope>
    <source>
        <strain evidence="2 3">DSM 108379</strain>
    </source>
</reference>
<evidence type="ECO:0000313" key="3">
    <source>
        <dbReference type="Proteomes" id="UP000297716"/>
    </source>
</evidence>
<name>A0A4Z0YQL6_9PEZI</name>
<dbReference type="Proteomes" id="UP000297716">
    <property type="component" value="Unassembled WGS sequence"/>
</dbReference>
<organism evidence="2 3">
    <name type="scientific">Xylaria hypoxylon</name>
    <dbReference type="NCBI Taxonomy" id="37992"/>
    <lineage>
        <taxon>Eukaryota</taxon>
        <taxon>Fungi</taxon>
        <taxon>Dikarya</taxon>
        <taxon>Ascomycota</taxon>
        <taxon>Pezizomycotina</taxon>
        <taxon>Sordariomycetes</taxon>
        <taxon>Xylariomycetidae</taxon>
        <taxon>Xylariales</taxon>
        <taxon>Xylariaceae</taxon>
        <taxon>Xylaria</taxon>
    </lineage>
</organism>
<feature type="region of interest" description="Disordered" evidence="1">
    <location>
        <begin position="394"/>
        <end position="413"/>
    </location>
</feature>
<gene>
    <name evidence="2" type="ORF">E0Z10_g8014</name>
</gene>
<evidence type="ECO:0000313" key="2">
    <source>
        <dbReference type="EMBL" id="TGJ80753.1"/>
    </source>
</evidence>
<feature type="compositionally biased region" description="Low complexity" evidence="1">
    <location>
        <begin position="394"/>
        <end position="407"/>
    </location>
</feature>
<comment type="caution">
    <text evidence="2">The sequence shown here is derived from an EMBL/GenBank/DDBJ whole genome shotgun (WGS) entry which is preliminary data.</text>
</comment>